<evidence type="ECO:0008006" key="4">
    <source>
        <dbReference type="Google" id="ProtNLM"/>
    </source>
</evidence>
<evidence type="ECO:0000256" key="1">
    <source>
        <dbReference type="SAM" id="SignalP"/>
    </source>
</evidence>
<evidence type="ECO:0000313" key="2">
    <source>
        <dbReference type="EMBL" id="MDT1062610.1"/>
    </source>
</evidence>
<evidence type="ECO:0000313" key="3">
    <source>
        <dbReference type="Proteomes" id="UP001251085"/>
    </source>
</evidence>
<dbReference type="Proteomes" id="UP001251085">
    <property type="component" value="Unassembled WGS sequence"/>
</dbReference>
<dbReference type="RefSeq" id="WP_311759708.1">
    <property type="nucleotide sequence ID" value="NZ_JAVRQI010000008.1"/>
</dbReference>
<comment type="caution">
    <text evidence="2">The sequence shown here is derived from an EMBL/GenBank/DDBJ whole genome shotgun (WGS) entry which is preliminary data.</text>
</comment>
<keyword evidence="3" id="KW-1185">Reference proteome</keyword>
<gene>
    <name evidence="2" type="ORF">RM190_12095</name>
</gene>
<reference evidence="3" key="1">
    <citation type="submission" date="2023-07" db="EMBL/GenBank/DDBJ databases">
        <title>Characterization of two Paracoccaceae strains isolated from Phycosphere and proposal of Xinfangfangia lacusdiani sp. nov.</title>
        <authorList>
            <person name="Deng Y."/>
            <person name="Zhang Y.Q."/>
        </authorList>
    </citation>
    <scope>NUCLEOTIDE SEQUENCE [LARGE SCALE GENOMIC DNA]</scope>
    <source>
        <strain evidence="3">CPCC 101403</strain>
    </source>
</reference>
<organism evidence="2 3">
    <name type="scientific">Paracoccus broussonetiae</name>
    <dbReference type="NCBI Taxonomy" id="3075834"/>
    <lineage>
        <taxon>Bacteria</taxon>
        <taxon>Pseudomonadati</taxon>
        <taxon>Pseudomonadota</taxon>
        <taxon>Alphaproteobacteria</taxon>
        <taxon>Rhodobacterales</taxon>
        <taxon>Paracoccaceae</taxon>
        <taxon>Paracoccus</taxon>
    </lineage>
</organism>
<protein>
    <recommendedName>
        <fullName evidence="4">Secreted protein</fullName>
    </recommendedName>
</protein>
<keyword evidence="1" id="KW-0732">Signal</keyword>
<name>A0ABU3EEE9_9RHOB</name>
<proteinExistence type="predicted"/>
<accession>A0ABU3EEE9</accession>
<feature type="signal peptide" evidence="1">
    <location>
        <begin position="1"/>
        <end position="26"/>
    </location>
</feature>
<dbReference type="EMBL" id="JAVRQI010000008">
    <property type="protein sequence ID" value="MDT1062610.1"/>
    <property type="molecule type" value="Genomic_DNA"/>
</dbReference>
<sequence length="96" mass="9946">MRIRNFATVVAVAASLSPIIAGASFAAEQQNGRQVPAATQPQAIHVVKTTDAMLLKTVGRATDMRGVYAQGGFAVPGAVRWVAAPQTPVVTQAAMN</sequence>
<feature type="chain" id="PRO_5046667848" description="Secreted protein" evidence="1">
    <location>
        <begin position="27"/>
        <end position="96"/>
    </location>
</feature>